<comment type="caution">
    <text evidence="2">The sequence shown here is derived from an EMBL/GenBank/DDBJ whole genome shotgun (WGS) entry which is preliminary data.</text>
</comment>
<dbReference type="RefSeq" id="WP_197115853.1">
    <property type="nucleotide sequence ID" value="NZ_JACBXQ010000005.1"/>
</dbReference>
<dbReference type="Proteomes" id="UP000721415">
    <property type="component" value="Unassembled WGS sequence"/>
</dbReference>
<dbReference type="InterPro" id="IPR003141">
    <property type="entry name" value="Pol/His_phosphatase_N"/>
</dbReference>
<dbReference type="Gene3D" id="3.20.20.140">
    <property type="entry name" value="Metal-dependent hydrolases"/>
    <property type="match status" value="1"/>
</dbReference>
<sequence>MIVDLHTHELRNSPDSHQKLEDIVEEAKAAGLEGIAITDHDSMGLKEFATEYAKKVNFPIFVGVEYFSLQGDIIAFGIDEFPKERINAQDFINYVHEQGGVTIACHPFRKNNRGLEERLATIENLTCVEVLNGSTLKEENDLAMEYCTKRGFKPTGGSDSHFVDRVGIYATKLEGYARTTEELVDLIKNGKTEPIEVKGPMPFDWI</sequence>
<dbReference type="PANTHER" id="PTHR42924">
    <property type="entry name" value="EXONUCLEASE"/>
    <property type="match status" value="1"/>
</dbReference>
<dbReference type="EMBL" id="JACBXQ010000005">
    <property type="protein sequence ID" value="MBG9986935.1"/>
    <property type="molecule type" value="Genomic_DNA"/>
</dbReference>
<reference evidence="2 3" key="1">
    <citation type="submission" date="2020-07" db="EMBL/GenBank/DDBJ databases">
        <title>Facklamia lactis sp. nov., isolated from raw milk.</title>
        <authorList>
            <person name="Doll E.V."/>
            <person name="Huptas C."/>
            <person name="Staib L."/>
            <person name="Wenning M."/>
            <person name="Scherer S."/>
        </authorList>
    </citation>
    <scope>NUCLEOTIDE SEQUENCE [LARGE SCALE GENOMIC DNA]</scope>
    <source>
        <strain evidence="2 3">DSM 111018</strain>
    </source>
</reference>
<gene>
    <name evidence="2" type="ORF">HZY91_08545</name>
</gene>
<dbReference type="InterPro" id="IPR016195">
    <property type="entry name" value="Pol/histidinol_Pase-like"/>
</dbReference>
<name>A0ABS0LRZ7_9LACT</name>
<dbReference type="SMART" id="SM00481">
    <property type="entry name" value="POLIIIAc"/>
    <property type="match status" value="1"/>
</dbReference>
<evidence type="ECO:0000313" key="2">
    <source>
        <dbReference type="EMBL" id="MBG9986935.1"/>
    </source>
</evidence>
<evidence type="ECO:0000259" key="1">
    <source>
        <dbReference type="SMART" id="SM00481"/>
    </source>
</evidence>
<dbReference type="Pfam" id="PF02811">
    <property type="entry name" value="PHP"/>
    <property type="match status" value="1"/>
</dbReference>
<dbReference type="SUPFAM" id="SSF89550">
    <property type="entry name" value="PHP domain-like"/>
    <property type="match status" value="1"/>
</dbReference>
<proteinExistence type="predicted"/>
<feature type="domain" description="Polymerase/histidinol phosphatase N-terminal" evidence="1">
    <location>
        <begin position="3"/>
        <end position="70"/>
    </location>
</feature>
<protein>
    <submittedName>
        <fullName evidence="2">PHP domain-containing protein</fullName>
    </submittedName>
</protein>
<dbReference type="PANTHER" id="PTHR42924:SF3">
    <property type="entry name" value="POLYMERASE_HISTIDINOL PHOSPHATASE N-TERMINAL DOMAIN-CONTAINING PROTEIN"/>
    <property type="match status" value="1"/>
</dbReference>
<accession>A0ABS0LRZ7</accession>
<dbReference type="InterPro" id="IPR052018">
    <property type="entry name" value="PHP_domain"/>
</dbReference>
<organism evidence="2 3">
    <name type="scientific">Facklamia lactis</name>
    <dbReference type="NCBI Taxonomy" id="2749967"/>
    <lineage>
        <taxon>Bacteria</taxon>
        <taxon>Bacillati</taxon>
        <taxon>Bacillota</taxon>
        <taxon>Bacilli</taxon>
        <taxon>Lactobacillales</taxon>
        <taxon>Aerococcaceae</taxon>
        <taxon>Facklamia</taxon>
    </lineage>
</organism>
<dbReference type="CDD" id="cd07432">
    <property type="entry name" value="PHP_HisPPase"/>
    <property type="match status" value="1"/>
</dbReference>
<dbReference type="InterPro" id="IPR004013">
    <property type="entry name" value="PHP_dom"/>
</dbReference>
<dbReference type="Pfam" id="PF13263">
    <property type="entry name" value="PHP_C"/>
    <property type="match status" value="1"/>
</dbReference>
<evidence type="ECO:0000313" key="3">
    <source>
        <dbReference type="Proteomes" id="UP000721415"/>
    </source>
</evidence>
<keyword evidence="3" id="KW-1185">Reference proteome</keyword>